<comment type="caution">
    <text evidence="9">The sequence shown here is derived from an EMBL/GenBank/DDBJ whole genome shotgun (WGS) entry which is preliminary data.</text>
</comment>
<comment type="similarity">
    <text evidence="2">Belongs to the peptidase S54 family.</text>
</comment>
<proteinExistence type="inferred from homology"/>
<keyword evidence="3 7" id="KW-0812">Transmembrane</keyword>
<evidence type="ECO:0000256" key="1">
    <source>
        <dbReference type="ARBA" id="ARBA00004141"/>
    </source>
</evidence>
<sequence>MFPLRDSHKSHKYPLITVIVILVNAFVFGLELFVLDTEGFINSYALIPANVDFTNYITFTPFITSQFLHAGFLHIISNMWFLKIFGDNVEERFGHIKYLLIYLFSGVVGGLAQYLLSPNSDIPMLGASGAVAGILGAYLVFFPKHQIETLIPFGLFSRIVNLPASLMLIYWFATQIFSGVGSIAIAQIGGVAWFAHIGGFATGWIIAKFSKGDIVGIVDEAEEGKSLDY</sequence>
<evidence type="ECO:0000259" key="8">
    <source>
        <dbReference type="Pfam" id="PF01694"/>
    </source>
</evidence>
<dbReference type="InterPro" id="IPR050925">
    <property type="entry name" value="Rhomboid_protease_S54"/>
</dbReference>
<dbReference type="GO" id="GO:0016020">
    <property type="term" value="C:membrane"/>
    <property type="evidence" value="ECO:0007669"/>
    <property type="project" value="UniProtKB-SubCell"/>
</dbReference>
<feature type="transmembrane region" description="Helical" evidence="7">
    <location>
        <begin position="12"/>
        <end position="35"/>
    </location>
</feature>
<evidence type="ECO:0000313" key="9">
    <source>
        <dbReference type="EMBL" id="OGM60804.1"/>
    </source>
</evidence>
<dbReference type="PANTHER" id="PTHR43731">
    <property type="entry name" value="RHOMBOID PROTEASE"/>
    <property type="match status" value="1"/>
</dbReference>
<dbReference type="InterPro" id="IPR022764">
    <property type="entry name" value="Peptidase_S54_rhomboid_dom"/>
</dbReference>
<reference evidence="9 10" key="1">
    <citation type="journal article" date="2016" name="Nat. Commun.">
        <title>Thousands of microbial genomes shed light on interconnected biogeochemical processes in an aquifer system.</title>
        <authorList>
            <person name="Anantharaman K."/>
            <person name="Brown C.T."/>
            <person name="Hug L.A."/>
            <person name="Sharon I."/>
            <person name="Castelle C.J."/>
            <person name="Probst A.J."/>
            <person name="Thomas B.C."/>
            <person name="Singh A."/>
            <person name="Wilkins M.J."/>
            <person name="Karaoz U."/>
            <person name="Brodie E.L."/>
            <person name="Williams K.H."/>
            <person name="Hubbard S.S."/>
            <person name="Banfield J.F."/>
        </authorList>
    </citation>
    <scope>NUCLEOTIDE SEQUENCE [LARGE SCALE GENOMIC DNA]</scope>
</reference>
<evidence type="ECO:0000256" key="6">
    <source>
        <dbReference type="ARBA" id="ARBA00023136"/>
    </source>
</evidence>
<gene>
    <name evidence="9" type="ORF">A2892_02050</name>
</gene>
<dbReference type="PANTHER" id="PTHR43731:SF14">
    <property type="entry name" value="PRESENILIN-ASSOCIATED RHOMBOID-LIKE PROTEIN, MITOCHONDRIAL"/>
    <property type="match status" value="1"/>
</dbReference>
<evidence type="ECO:0000256" key="4">
    <source>
        <dbReference type="ARBA" id="ARBA00022801"/>
    </source>
</evidence>
<evidence type="ECO:0000256" key="5">
    <source>
        <dbReference type="ARBA" id="ARBA00022989"/>
    </source>
</evidence>
<dbReference type="STRING" id="1802517.A2892_02050"/>
<feature type="domain" description="Peptidase S54 rhomboid" evidence="8">
    <location>
        <begin position="60"/>
        <end position="207"/>
    </location>
</feature>
<dbReference type="Gene3D" id="1.20.1540.10">
    <property type="entry name" value="Rhomboid-like"/>
    <property type="match status" value="1"/>
</dbReference>
<feature type="transmembrane region" description="Helical" evidence="7">
    <location>
        <begin position="153"/>
        <end position="173"/>
    </location>
</feature>
<dbReference type="EMBL" id="MGHD01000003">
    <property type="protein sequence ID" value="OGM60804.1"/>
    <property type="molecule type" value="Genomic_DNA"/>
</dbReference>
<keyword evidence="4" id="KW-0378">Hydrolase</keyword>
<dbReference type="GO" id="GO:0004252">
    <property type="term" value="F:serine-type endopeptidase activity"/>
    <property type="evidence" value="ECO:0007669"/>
    <property type="project" value="InterPro"/>
</dbReference>
<dbReference type="Proteomes" id="UP000176404">
    <property type="component" value="Unassembled WGS sequence"/>
</dbReference>
<dbReference type="InterPro" id="IPR035952">
    <property type="entry name" value="Rhomboid-like_sf"/>
</dbReference>
<feature type="transmembrane region" description="Helical" evidence="7">
    <location>
        <begin position="185"/>
        <end position="207"/>
    </location>
</feature>
<keyword evidence="5 7" id="KW-1133">Transmembrane helix</keyword>
<evidence type="ECO:0000313" key="10">
    <source>
        <dbReference type="Proteomes" id="UP000176404"/>
    </source>
</evidence>
<evidence type="ECO:0000256" key="3">
    <source>
        <dbReference type="ARBA" id="ARBA00022692"/>
    </source>
</evidence>
<keyword evidence="6 7" id="KW-0472">Membrane</keyword>
<dbReference type="AlphaFoldDB" id="A0A1F8B9T1"/>
<evidence type="ECO:0000256" key="2">
    <source>
        <dbReference type="ARBA" id="ARBA00009045"/>
    </source>
</evidence>
<feature type="transmembrane region" description="Helical" evidence="7">
    <location>
        <begin position="55"/>
        <end position="77"/>
    </location>
</feature>
<dbReference type="SUPFAM" id="SSF144091">
    <property type="entry name" value="Rhomboid-like"/>
    <property type="match status" value="1"/>
</dbReference>
<dbReference type="Pfam" id="PF01694">
    <property type="entry name" value="Rhomboid"/>
    <property type="match status" value="1"/>
</dbReference>
<organism evidence="9 10">
    <name type="scientific">Candidatus Woesebacteria bacterium RIFCSPLOWO2_01_FULL_39_10b</name>
    <dbReference type="NCBI Taxonomy" id="1802517"/>
    <lineage>
        <taxon>Bacteria</taxon>
        <taxon>Candidatus Woeseibacteriota</taxon>
    </lineage>
</organism>
<name>A0A1F8B9T1_9BACT</name>
<protein>
    <recommendedName>
        <fullName evidence="8">Peptidase S54 rhomboid domain-containing protein</fullName>
    </recommendedName>
</protein>
<accession>A0A1F8B9T1</accession>
<feature type="transmembrane region" description="Helical" evidence="7">
    <location>
        <begin position="98"/>
        <end position="116"/>
    </location>
</feature>
<comment type="subcellular location">
    <subcellularLocation>
        <location evidence="1">Membrane</location>
        <topology evidence="1">Multi-pass membrane protein</topology>
    </subcellularLocation>
</comment>
<evidence type="ECO:0000256" key="7">
    <source>
        <dbReference type="SAM" id="Phobius"/>
    </source>
</evidence>
<feature type="transmembrane region" description="Helical" evidence="7">
    <location>
        <begin position="122"/>
        <end position="141"/>
    </location>
</feature>